<dbReference type="RefSeq" id="WP_119481903.1">
    <property type="nucleotide sequence ID" value="NZ_QXTG01000002.1"/>
</dbReference>
<keyword evidence="3" id="KW-1185">Reference proteome</keyword>
<evidence type="ECO:0000259" key="1">
    <source>
        <dbReference type="Pfam" id="PF06983"/>
    </source>
</evidence>
<dbReference type="Gene3D" id="3.10.180.10">
    <property type="entry name" value="2,3-Dihydroxybiphenyl 1,2-Dioxygenase, domain 1"/>
    <property type="match status" value="1"/>
</dbReference>
<organism evidence="2 3">
    <name type="scientific">Amnibacterium setariae</name>
    <dbReference type="NCBI Taxonomy" id="2306585"/>
    <lineage>
        <taxon>Bacteria</taxon>
        <taxon>Bacillati</taxon>
        <taxon>Actinomycetota</taxon>
        <taxon>Actinomycetes</taxon>
        <taxon>Micrococcales</taxon>
        <taxon>Microbacteriaceae</taxon>
        <taxon>Amnibacterium</taxon>
    </lineage>
</organism>
<dbReference type="CDD" id="cd06588">
    <property type="entry name" value="PhnB_like"/>
    <property type="match status" value="1"/>
</dbReference>
<proteinExistence type="predicted"/>
<dbReference type="PANTHER" id="PTHR33990:SF1">
    <property type="entry name" value="PROTEIN YJDN"/>
    <property type="match status" value="1"/>
</dbReference>
<dbReference type="InterPro" id="IPR028973">
    <property type="entry name" value="PhnB-like"/>
</dbReference>
<dbReference type="Pfam" id="PF06983">
    <property type="entry name" value="3-dmu-9_3-mt"/>
    <property type="match status" value="1"/>
</dbReference>
<accession>A0A3A1U3L0</accession>
<evidence type="ECO:0000313" key="2">
    <source>
        <dbReference type="EMBL" id="RIX27594.1"/>
    </source>
</evidence>
<dbReference type="PANTHER" id="PTHR33990">
    <property type="entry name" value="PROTEIN YJDN-RELATED"/>
    <property type="match status" value="1"/>
</dbReference>
<comment type="caution">
    <text evidence="2">The sequence shown here is derived from an EMBL/GenBank/DDBJ whole genome shotgun (WGS) entry which is preliminary data.</text>
</comment>
<dbReference type="EMBL" id="QXTG01000002">
    <property type="protein sequence ID" value="RIX27594.1"/>
    <property type="molecule type" value="Genomic_DNA"/>
</dbReference>
<dbReference type="InterPro" id="IPR029068">
    <property type="entry name" value="Glyas_Bleomycin-R_OHBP_Dase"/>
</dbReference>
<dbReference type="Proteomes" id="UP000265742">
    <property type="component" value="Unassembled WGS sequence"/>
</dbReference>
<evidence type="ECO:0000313" key="3">
    <source>
        <dbReference type="Proteomes" id="UP000265742"/>
    </source>
</evidence>
<dbReference type="AlphaFoldDB" id="A0A3A1U3L0"/>
<feature type="domain" description="PhnB-like" evidence="1">
    <location>
        <begin position="5"/>
        <end position="132"/>
    </location>
</feature>
<dbReference type="SUPFAM" id="SSF54593">
    <property type="entry name" value="Glyoxalase/Bleomycin resistance protein/Dihydroxybiphenyl dioxygenase"/>
    <property type="match status" value="1"/>
</dbReference>
<dbReference type="OrthoDB" id="9795306at2"/>
<reference evidence="3" key="1">
    <citation type="submission" date="2018-09" db="EMBL/GenBank/DDBJ databases">
        <authorList>
            <person name="Kim I."/>
        </authorList>
    </citation>
    <scope>NUCLEOTIDE SEQUENCE [LARGE SCALE GENOMIC DNA]</scope>
    <source>
        <strain evidence="3">DD4a</strain>
    </source>
</reference>
<sequence>MSANVNPYLNFRGTARDALELYHSVFGGELRVGTFREFGMPVGEGEEDLVMHGQLDLDGRPLLMAADVPSHMEHRAGENDFSVSLSGDDVDLLTGWWTALSEGATVQQPLEQAPWGDRFGMLVDRFGVSWLVNIAGGSGA</sequence>
<gene>
    <name evidence="2" type="ORF">D1781_08470</name>
</gene>
<name>A0A3A1U3L0_9MICO</name>
<protein>
    <submittedName>
        <fullName evidence="2">VOC family protein</fullName>
    </submittedName>
</protein>